<evidence type="ECO:0000256" key="1">
    <source>
        <dbReference type="SAM" id="MobiDB-lite"/>
    </source>
</evidence>
<feature type="region of interest" description="Disordered" evidence="1">
    <location>
        <begin position="449"/>
        <end position="548"/>
    </location>
</feature>
<dbReference type="OrthoDB" id="48456at2759"/>
<evidence type="ECO:0000313" key="3">
    <source>
        <dbReference type="Proteomes" id="UP000693970"/>
    </source>
</evidence>
<feature type="compositionally biased region" description="Basic residues" evidence="1">
    <location>
        <begin position="459"/>
        <end position="472"/>
    </location>
</feature>
<name>A0A9K3L0Y7_9STRA</name>
<organism evidence="2 3">
    <name type="scientific">Nitzschia inconspicua</name>
    <dbReference type="NCBI Taxonomy" id="303405"/>
    <lineage>
        <taxon>Eukaryota</taxon>
        <taxon>Sar</taxon>
        <taxon>Stramenopiles</taxon>
        <taxon>Ochrophyta</taxon>
        <taxon>Bacillariophyta</taxon>
        <taxon>Bacillariophyceae</taxon>
        <taxon>Bacillariophycidae</taxon>
        <taxon>Bacillariales</taxon>
        <taxon>Bacillariaceae</taxon>
        <taxon>Nitzschia</taxon>
    </lineage>
</organism>
<dbReference type="Proteomes" id="UP000693970">
    <property type="component" value="Unassembled WGS sequence"/>
</dbReference>
<reference evidence="2" key="2">
    <citation type="submission" date="2021-04" db="EMBL/GenBank/DDBJ databases">
        <authorList>
            <person name="Podell S."/>
        </authorList>
    </citation>
    <scope>NUCLEOTIDE SEQUENCE</scope>
    <source>
        <strain evidence="2">Hildebrandi</strain>
    </source>
</reference>
<feature type="region of interest" description="Disordered" evidence="1">
    <location>
        <begin position="219"/>
        <end position="249"/>
    </location>
</feature>
<proteinExistence type="predicted"/>
<feature type="region of interest" description="Disordered" evidence="1">
    <location>
        <begin position="161"/>
        <end position="183"/>
    </location>
</feature>
<evidence type="ECO:0000313" key="2">
    <source>
        <dbReference type="EMBL" id="KAG7353392.1"/>
    </source>
</evidence>
<feature type="compositionally biased region" description="Basic and acidic residues" evidence="1">
    <location>
        <begin position="539"/>
        <end position="548"/>
    </location>
</feature>
<reference evidence="2" key="1">
    <citation type="journal article" date="2021" name="Sci. Rep.">
        <title>Diploid genomic architecture of Nitzschia inconspicua, an elite biomass production diatom.</title>
        <authorList>
            <person name="Oliver A."/>
            <person name="Podell S."/>
            <person name="Pinowska A."/>
            <person name="Traller J.C."/>
            <person name="Smith S.R."/>
            <person name="McClure R."/>
            <person name="Beliaev A."/>
            <person name="Bohutskyi P."/>
            <person name="Hill E.A."/>
            <person name="Rabines A."/>
            <person name="Zheng H."/>
            <person name="Allen L.Z."/>
            <person name="Kuo A."/>
            <person name="Grigoriev I.V."/>
            <person name="Allen A.E."/>
            <person name="Hazlebeck D."/>
            <person name="Allen E.E."/>
        </authorList>
    </citation>
    <scope>NUCLEOTIDE SEQUENCE</scope>
    <source>
        <strain evidence="2">Hildebrandi</strain>
    </source>
</reference>
<comment type="caution">
    <text evidence="2">The sequence shown here is derived from an EMBL/GenBank/DDBJ whole genome shotgun (WGS) entry which is preliminary data.</text>
</comment>
<accession>A0A9K3L0Y7</accession>
<keyword evidence="3" id="KW-1185">Reference proteome</keyword>
<feature type="compositionally biased region" description="Basic and acidic residues" evidence="1">
    <location>
        <begin position="40"/>
        <end position="55"/>
    </location>
</feature>
<dbReference type="EMBL" id="JAGRRH010000016">
    <property type="protein sequence ID" value="KAG7353392.1"/>
    <property type="molecule type" value="Genomic_DNA"/>
</dbReference>
<sequence>MEELGIKCYDESSDDCHGGPLHRFGGGGGVATLRAGSHEWEDQHRLHHSSHDSDTRSQCSQRSGYSSAGGGGDHLISSLRSVGSDGTQGSGDYRGANNSAGLPLHLGHVHFGHALSAAHLLSGDATHQFPPSMYQASVDAPKSDAATVCSGSVLEDIEVESHVSGETEPAGSSKYHPSPPSSVKMAHLTGLRRSNSAEGNRLVDFADRSQEALASIFPQQHHRQGSQVASSTVESMSTGTSVTGTMDDDTDMASIHNSTGRALAGMGPPLSRSWLLQQHGLSYSRPGSVKSFESNTGSDVVAHVGSDCGGSLTDAQSVLSQEDALMAAASESVDVSASSDAAKAETDGICEAMIKTDEEIAQVPHPLLCNQSNNKNGRISPGGTIYRGRGVRRYKGRFMHLPLKRFHHNGVHLSLVGERGDANDVGHTEKDYDDRWRDRGYSALEDEYQRGDHNYYGQSRRRTCRSRSRSRSRSTSPPTCNREESKNGYHRQTVGRNERYNPKAGRGYAIDPLPNGRNGFMPSTTGVSPEDGVTLNTLGKEKSKGSKS</sequence>
<protein>
    <submittedName>
        <fullName evidence="2">Uncharacterized protein</fullName>
    </submittedName>
</protein>
<feature type="compositionally biased region" description="Polar residues" evidence="1">
    <location>
        <begin position="78"/>
        <end position="87"/>
    </location>
</feature>
<dbReference type="AlphaFoldDB" id="A0A9K3L0Y7"/>
<feature type="region of interest" description="Disordered" evidence="1">
    <location>
        <begin position="40"/>
        <end position="96"/>
    </location>
</feature>
<feature type="compositionally biased region" description="Low complexity" evidence="1">
    <location>
        <begin position="230"/>
        <end position="245"/>
    </location>
</feature>
<gene>
    <name evidence="2" type="ORF">IV203_002747</name>
</gene>
<feature type="compositionally biased region" description="Polar residues" evidence="1">
    <location>
        <begin position="56"/>
        <end position="66"/>
    </location>
</feature>